<sequence length="214" mass="24274">MLITEFEDPILAIVQSTYPSFADNYKSYEYLKSRAILASTIEVVDQINDYVLNLMSGDVRVYYSSNIFDRSEIHDNNIVEVLTPEFLSSLCTSGLPNHKIKLKVGAPIMLLRNLDQSEGLCNGTRLIVTKLTTHVLEAKIMGGNHHGNIIYIPRMDMSPSQSPWPFKLNKRQFSIVVSYSMTINKSQGRSLDYVGLYLARDILAMDKFMLHFLG</sequence>
<evidence type="ECO:0000313" key="2">
    <source>
        <dbReference type="EMBL" id="KEH17653.1"/>
    </source>
</evidence>
<keyword evidence="2" id="KW-0547">Nucleotide-binding</keyword>
<reference evidence="3" key="3">
    <citation type="submission" date="2015-06" db="UniProtKB">
        <authorList>
            <consortium name="EnsemblPlants"/>
        </authorList>
    </citation>
    <scope>IDENTIFICATION</scope>
    <source>
        <strain evidence="3">cv. Jemalong A17</strain>
    </source>
</reference>
<accession>A0A072TLB0</accession>
<evidence type="ECO:0000259" key="1">
    <source>
        <dbReference type="Pfam" id="PF21530"/>
    </source>
</evidence>
<dbReference type="SUPFAM" id="SSF52540">
    <property type="entry name" value="P-loop containing nucleoside triphosphate hydrolases"/>
    <property type="match status" value="1"/>
</dbReference>
<protein>
    <submittedName>
        <fullName evidence="2">PIF1-like helicase</fullName>
    </submittedName>
</protein>
<proteinExistence type="predicted"/>
<keyword evidence="2" id="KW-0378">Hydrolase</keyword>
<dbReference type="InterPro" id="IPR027417">
    <property type="entry name" value="P-loop_NTPase"/>
</dbReference>
<organism evidence="2 4">
    <name type="scientific">Medicago truncatula</name>
    <name type="common">Barrel medic</name>
    <name type="synonym">Medicago tribuloides</name>
    <dbReference type="NCBI Taxonomy" id="3880"/>
    <lineage>
        <taxon>Eukaryota</taxon>
        <taxon>Viridiplantae</taxon>
        <taxon>Streptophyta</taxon>
        <taxon>Embryophyta</taxon>
        <taxon>Tracheophyta</taxon>
        <taxon>Spermatophyta</taxon>
        <taxon>Magnoliopsida</taxon>
        <taxon>eudicotyledons</taxon>
        <taxon>Gunneridae</taxon>
        <taxon>Pentapetalae</taxon>
        <taxon>rosids</taxon>
        <taxon>fabids</taxon>
        <taxon>Fabales</taxon>
        <taxon>Fabaceae</taxon>
        <taxon>Papilionoideae</taxon>
        <taxon>50 kb inversion clade</taxon>
        <taxon>NPAAA clade</taxon>
        <taxon>Hologalegina</taxon>
        <taxon>IRL clade</taxon>
        <taxon>Trifolieae</taxon>
        <taxon>Medicago</taxon>
    </lineage>
</organism>
<keyword evidence="4" id="KW-1185">Reference proteome</keyword>
<gene>
    <name evidence="2" type="ORF">MTR_0003s0250</name>
</gene>
<dbReference type="Pfam" id="PF21530">
    <property type="entry name" value="Pif1_2B_dom"/>
    <property type="match status" value="1"/>
</dbReference>
<feature type="domain" description="DNA helicase Pif1-like 2B" evidence="1">
    <location>
        <begin position="85"/>
        <end position="131"/>
    </location>
</feature>
<dbReference type="EMBL" id="KL402728">
    <property type="protein sequence ID" value="KEH17653.1"/>
    <property type="molecule type" value="Genomic_DNA"/>
</dbReference>
<dbReference type="PANTHER" id="PTHR23274:SF48">
    <property type="entry name" value="ATP-DEPENDENT DNA HELICASE"/>
    <property type="match status" value="1"/>
</dbReference>
<dbReference type="AlphaFoldDB" id="A0A072TLB0"/>
<evidence type="ECO:0000313" key="3">
    <source>
        <dbReference type="EnsemblPlants" id="KEH17653"/>
    </source>
</evidence>
<name>A0A072TLB0_MEDTR</name>
<keyword evidence="2" id="KW-0347">Helicase</keyword>
<dbReference type="Proteomes" id="UP000002051">
    <property type="component" value="Unassembled WGS sequence"/>
</dbReference>
<dbReference type="PANTHER" id="PTHR23274">
    <property type="entry name" value="DNA HELICASE-RELATED"/>
    <property type="match status" value="1"/>
</dbReference>
<reference evidence="2 4" key="2">
    <citation type="journal article" date="2014" name="BMC Genomics">
        <title>An improved genome release (version Mt4.0) for the model legume Medicago truncatula.</title>
        <authorList>
            <person name="Tang H."/>
            <person name="Krishnakumar V."/>
            <person name="Bidwell S."/>
            <person name="Rosen B."/>
            <person name="Chan A."/>
            <person name="Zhou S."/>
            <person name="Gentzbittel L."/>
            <person name="Childs K.L."/>
            <person name="Yandell M."/>
            <person name="Gundlach H."/>
            <person name="Mayer K.F."/>
            <person name="Schwartz D.C."/>
            <person name="Town C.D."/>
        </authorList>
    </citation>
    <scope>GENOME REANNOTATION</scope>
    <source>
        <strain evidence="2">A17</strain>
        <strain evidence="3 4">cv. Jemalong A17</strain>
    </source>
</reference>
<dbReference type="InterPro" id="IPR049163">
    <property type="entry name" value="Pif1-like_2B_dom"/>
</dbReference>
<dbReference type="GO" id="GO:0004386">
    <property type="term" value="F:helicase activity"/>
    <property type="evidence" value="ECO:0007669"/>
    <property type="project" value="UniProtKB-KW"/>
</dbReference>
<dbReference type="STRING" id="3880.A0A072TLB0"/>
<dbReference type="HOGENOM" id="CLU_001324_4_0_1"/>
<reference evidence="2 4" key="1">
    <citation type="journal article" date="2011" name="Nature">
        <title>The Medicago genome provides insight into the evolution of rhizobial symbioses.</title>
        <authorList>
            <person name="Young N.D."/>
            <person name="Debelle F."/>
            <person name="Oldroyd G.E."/>
            <person name="Geurts R."/>
            <person name="Cannon S.B."/>
            <person name="Udvardi M.K."/>
            <person name="Benedito V.A."/>
            <person name="Mayer K.F."/>
            <person name="Gouzy J."/>
            <person name="Schoof H."/>
            <person name="Van de Peer Y."/>
            <person name="Proost S."/>
            <person name="Cook D.R."/>
            <person name="Meyers B.C."/>
            <person name="Spannagl M."/>
            <person name="Cheung F."/>
            <person name="De Mita S."/>
            <person name="Krishnakumar V."/>
            <person name="Gundlach H."/>
            <person name="Zhou S."/>
            <person name="Mudge J."/>
            <person name="Bharti A.K."/>
            <person name="Murray J.D."/>
            <person name="Naoumkina M.A."/>
            <person name="Rosen B."/>
            <person name="Silverstein K.A."/>
            <person name="Tang H."/>
            <person name="Rombauts S."/>
            <person name="Zhao P.X."/>
            <person name="Zhou P."/>
            <person name="Barbe V."/>
            <person name="Bardou P."/>
            <person name="Bechner M."/>
            <person name="Bellec A."/>
            <person name="Berger A."/>
            <person name="Berges H."/>
            <person name="Bidwell S."/>
            <person name="Bisseling T."/>
            <person name="Choisne N."/>
            <person name="Couloux A."/>
            <person name="Denny R."/>
            <person name="Deshpande S."/>
            <person name="Dai X."/>
            <person name="Doyle J.J."/>
            <person name="Dudez A.M."/>
            <person name="Farmer A.D."/>
            <person name="Fouteau S."/>
            <person name="Franken C."/>
            <person name="Gibelin C."/>
            <person name="Gish J."/>
            <person name="Goldstein S."/>
            <person name="Gonzalez A.J."/>
            <person name="Green P.J."/>
            <person name="Hallab A."/>
            <person name="Hartog M."/>
            <person name="Hua A."/>
            <person name="Humphray S.J."/>
            <person name="Jeong D.H."/>
            <person name="Jing Y."/>
            <person name="Jocker A."/>
            <person name="Kenton S.M."/>
            <person name="Kim D.J."/>
            <person name="Klee K."/>
            <person name="Lai H."/>
            <person name="Lang C."/>
            <person name="Lin S."/>
            <person name="Macmil S.L."/>
            <person name="Magdelenat G."/>
            <person name="Matthews L."/>
            <person name="McCorrison J."/>
            <person name="Monaghan E.L."/>
            <person name="Mun J.H."/>
            <person name="Najar F.Z."/>
            <person name="Nicholson C."/>
            <person name="Noirot C."/>
            <person name="O'Bleness M."/>
            <person name="Paule C.R."/>
            <person name="Poulain J."/>
            <person name="Prion F."/>
            <person name="Qin B."/>
            <person name="Qu C."/>
            <person name="Retzel E.F."/>
            <person name="Riddle C."/>
            <person name="Sallet E."/>
            <person name="Samain S."/>
            <person name="Samson N."/>
            <person name="Sanders I."/>
            <person name="Saurat O."/>
            <person name="Scarpelli C."/>
            <person name="Schiex T."/>
            <person name="Segurens B."/>
            <person name="Severin A.J."/>
            <person name="Sherrier D.J."/>
            <person name="Shi R."/>
            <person name="Sims S."/>
            <person name="Singer S.R."/>
            <person name="Sinharoy S."/>
            <person name="Sterck L."/>
            <person name="Viollet A."/>
            <person name="Wang B.B."/>
            <person name="Wang K."/>
            <person name="Wang M."/>
            <person name="Wang X."/>
            <person name="Warfsmann J."/>
            <person name="Weissenbach J."/>
            <person name="White D.D."/>
            <person name="White J.D."/>
            <person name="Wiley G.B."/>
            <person name="Wincker P."/>
            <person name="Xing Y."/>
            <person name="Yang L."/>
            <person name="Yao Z."/>
            <person name="Ying F."/>
            <person name="Zhai J."/>
            <person name="Zhou L."/>
            <person name="Zuber A."/>
            <person name="Denarie J."/>
            <person name="Dixon R.A."/>
            <person name="May G.D."/>
            <person name="Schwartz D.C."/>
            <person name="Rogers J."/>
            <person name="Quetier F."/>
            <person name="Town C.D."/>
            <person name="Roe B.A."/>
        </authorList>
    </citation>
    <scope>NUCLEOTIDE SEQUENCE [LARGE SCALE GENOMIC DNA]</scope>
    <source>
        <strain evidence="2">A17</strain>
        <strain evidence="3 4">cv. Jemalong A17</strain>
    </source>
</reference>
<evidence type="ECO:0000313" key="4">
    <source>
        <dbReference type="Proteomes" id="UP000002051"/>
    </source>
</evidence>
<keyword evidence="2" id="KW-0067">ATP-binding</keyword>
<dbReference type="EnsemblPlants" id="KEH17653">
    <property type="protein sequence ID" value="KEH17653"/>
    <property type="gene ID" value="MTR_0003s0250"/>
</dbReference>